<protein>
    <submittedName>
        <fullName evidence="2">Polysaccharide pyruvyl transferase family protein</fullName>
    </submittedName>
</protein>
<reference evidence="3" key="1">
    <citation type="journal article" date="2019" name="Int. J. Syst. Evol. Microbiol.">
        <title>The Global Catalogue of Microorganisms (GCM) 10K type strain sequencing project: providing services to taxonomists for standard genome sequencing and annotation.</title>
        <authorList>
            <consortium name="The Broad Institute Genomics Platform"/>
            <consortium name="The Broad Institute Genome Sequencing Center for Infectious Disease"/>
            <person name="Wu L."/>
            <person name="Ma J."/>
        </authorList>
    </citation>
    <scope>NUCLEOTIDE SEQUENCE [LARGE SCALE GENOMIC DNA]</scope>
    <source>
        <strain evidence="3">KCTC 62192</strain>
    </source>
</reference>
<sequence>MTQLSPSHPGAAASAVAVAGPSIRCYNVKFSPNLGDGLLSECLEAALIDCGAASDTRSIDLAARTAYGDAMLGRDTIMKALDAMPGPLRRLAVRVPLALQAARKWRPHYAREMAGAEAVVIGGGNLISDLDLNFPTKLGLALAECARRKVPAVIYACGTATGWSATGLRLCRAHFSRPELKAVFVRDADSKRLFDEMFSAATGHVAQVVRDPGLMASELYPFDRPADRPRPVAGLGIMSHIAIRYHAESAPEAGYLDRWYLDVARGLIDAGYRVQVFTNGSPEDKAYAAQLEPGLRALGGDEVISFASQRTPQELCGHISQCDLLIAYRMHAIIAAYSYGVPAIGLAWDRKLAAFMQSVGRGDWLLDVASTSAADCVARAIETREAGIPEAERQQVIAEARVDVAKAYAVLREALG</sequence>
<dbReference type="SUPFAM" id="SSF53756">
    <property type="entry name" value="UDP-Glycosyltransferase/glycogen phosphorylase"/>
    <property type="match status" value="1"/>
</dbReference>
<evidence type="ECO:0000313" key="3">
    <source>
        <dbReference type="Proteomes" id="UP001595443"/>
    </source>
</evidence>
<dbReference type="Proteomes" id="UP001595443">
    <property type="component" value="Unassembled WGS sequence"/>
</dbReference>
<keyword evidence="3" id="KW-1185">Reference proteome</keyword>
<keyword evidence="2" id="KW-0808">Transferase</keyword>
<dbReference type="InterPro" id="IPR007345">
    <property type="entry name" value="Polysacch_pyruvyl_Trfase"/>
</dbReference>
<gene>
    <name evidence="2" type="ORF">ACFOES_19740</name>
</gene>
<dbReference type="PANTHER" id="PTHR36836:SF1">
    <property type="entry name" value="COLANIC ACID BIOSYNTHESIS PROTEIN WCAK"/>
    <property type="match status" value="1"/>
</dbReference>
<proteinExistence type="predicted"/>
<dbReference type="RefSeq" id="WP_377835194.1">
    <property type="nucleotide sequence ID" value="NZ_JBHRSK010000018.1"/>
</dbReference>
<evidence type="ECO:0000259" key="1">
    <source>
        <dbReference type="Pfam" id="PF04230"/>
    </source>
</evidence>
<dbReference type="Pfam" id="PF04230">
    <property type="entry name" value="PS_pyruv_trans"/>
    <property type="match status" value="1"/>
</dbReference>
<evidence type="ECO:0000313" key="2">
    <source>
        <dbReference type="EMBL" id="MFC2970335.1"/>
    </source>
</evidence>
<name>A0ABV7AMM3_9RHOB</name>
<dbReference type="Gene3D" id="3.40.50.2000">
    <property type="entry name" value="Glycogen Phosphorylase B"/>
    <property type="match status" value="1"/>
</dbReference>
<dbReference type="PANTHER" id="PTHR36836">
    <property type="entry name" value="COLANIC ACID BIOSYNTHESIS PROTEIN WCAK"/>
    <property type="match status" value="1"/>
</dbReference>
<feature type="domain" description="Polysaccharide pyruvyl transferase" evidence="1">
    <location>
        <begin position="33"/>
        <end position="349"/>
    </location>
</feature>
<accession>A0ABV7AMM3</accession>
<dbReference type="GO" id="GO:0016740">
    <property type="term" value="F:transferase activity"/>
    <property type="evidence" value="ECO:0007669"/>
    <property type="project" value="UniProtKB-KW"/>
</dbReference>
<organism evidence="2 3">
    <name type="scientific">Acidimangrovimonas pyrenivorans</name>
    <dbReference type="NCBI Taxonomy" id="2030798"/>
    <lineage>
        <taxon>Bacteria</taxon>
        <taxon>Pseudomonadati</taxon>
        <taxon>Pseudomonadota</taxon>
        <taxon>Alphaproteobacteria</taxon>
        <taxon>Rhodobacterales</taxon>
        <taxon>Paracoccaceae</taxon>
        <taxon>Acidimangrovimonas</taxon>
    </lineage>
</organism>
<dbReference type="EMBL" id="JBHRSK010000018">
    <property type="protein sequence ID" value="MFC2970335.1"/>
    <property type="molecule type" value="Genomic_DNA"/>
</dbReference>
<comment type="caution">
    <text evidence="2">The sequence shown here is derived from an EMBL/GenBank/DDBJ whole genome shotgun (WGS) entry which is preliminary data.</text>
</comment>